<dbReference type="Pfam" id="PF02810">
    <property type="entry name" value="SEC-C"/>
    <property type="match status" value="1"/>
</dbReference>
<dbReference type="SMART" id="SM00957">
    <property type="entry name" value="SecA_DEAD"/>
    <property type="match status" value="1"/>
</dbReference>
<dbReference type="InterPro" id="IPR014018">
    <property type="entry name" value="SecA_motor_DEAD"/>
</dbReference>
<dbReference type="Pfam" id="PF07516">
    <property type="entry name" value="SecA_SW"/>
    <property type="match status" value="2"/>
</dbReference>
<dbReference type="SUPFAM" id="SSF81767">
    <property type="entry name" value="Pre-protein crosslinking domain of SecA"/>
    <property type="match status" value="1"/>
</dbReference>
<feature type="binding site" evidence="15">
    <location>
        <position position="570"/>
    </location>
    <ligand>
        <name>ATP</name>
        <dbReference type="ChEBI" id="CHEBI:30616"/>
    </ligand>
</feature>
<evidence type="ECO:0000256" key="12">
    <source>
        <dbReference type="ARBA" id="ARBA00022967"/>
    </source>
</evidence>
<evidence type="ECO:0000256" key="9">
    <source>
        <dbReference type="ARBA" id="ARBA00022833"/>
    </source>
</evidence>
<feature type="binding site" evidence="15">
    <location>
        <position position="107"/>
    </location>
    <ligand>
        <name>ATP</name>
        <dbReference type="ChEBI" id="CHEBI:30616"/>
    </ligand>
</feature>
<dbReference type="PANTHER" id="PTHR30612:SF0">
    <property type="entry name" value="CHLOROPLAST PROTEIN-TRANSPORTING ATPASE"/>
    <property type="match status" value="1"/>
</dbReference>
<dbReference type="InterPro" id="IPR000185">
    <property type="entry name" value="SecA"/>
</dbReference>
<feature type="compositionally biased region" description="Basic and acidic residues" evidence="17">
    <location>
        <begin position="1203"/>
        <end position="1213"/>
    </location>
</feature>
<sequence length="1236" mass="139602">MSILERLWDLVGLLFGGAFERAGVLATSIFGSANARQVARLQDRVEKINELETKYEALTDEELRAQTEEFRKRLRGGETLDDLLVEAFAVCREASKRFLGMRHYDVQLIGGMVLHSGAIAEMVTGEGKTLVATLPAYLNALEGKGVHVITVNDYLARRDMEWMAPLFMNMGLTIDAIQSGMSVSEKQAAYQCDVTYGTNNEFGFDYLRDNMRPAGKGDDRFPPEAQQCQGPLNYAIIDEVDNILIDEARTPLIISGPADLDLGRYADADRVARQLQKEVHFTVDEKQHNVTLTDEGVRAAEELAGVESFYTAGNMEWPHLIDNSLKAHYLYKLDVNYVIKDKQIVIVDEFTGRLMEGRQWSDGLHQACEAKEGVPIKQETQTFATASLQNIFKMYKKLSGMTGTAMTEADEFWKIYKLDVVAIPTHRGLQRIEHSDLIYLTEKDKFNAIAGDVERAHKWDVITLKDESEVWGKIQSEAADSVSILPQDGRDNETIARSQITKIEKAGRPVLVGTVSIEKSERLSAMLERRGIKHSVLNAKQHGREAEIVSQAGRIGAVTIATNMAGRGTDIILGGNPETLAWAQLQHEYPTRLEVPDEVWKKLVDEIDAREGMKAEGDVVRELGGLYVLGTERHESRRIDLQLRGRCGRQGDPGGSRFFLSLEDDLMRIFAGDFVKSMMERMGMKEGEAIESTLVTRRIAAAQKKVEERNFEIRKSLLEYDEVMDEQRKRVYRYRQNLLDGHSSRDMILGLIKAELESHVDTFLEPTYGVDTFANFAGSQLQCQLDSRDFQNMDFDMADSYAKDQAERAAEVTVNEAVEENLPSGMEDEWNWKAMATWANTRLQGNYQDHQLKNMDREEMSDAFIQKAHELIEKTDLSEGQPLLEADYGLRVLCGWMRHKFGIETTPEEFRDIEDHREVGRILVERAEATYADKEAEYPVLTGISRFTDKQGAQVSLDREGLIDWVKGRFKTDLSIEEIKLNRDELKLQLIQYSKQTASESIAVQEEADAKVNAIYADSDDDSTALLASGDSGKLEALVAWLSDTLGHSTTLEDLARMNRAELQLAAHGAVDDRFYPEMRRMERQILLNIVDDSWKNHLLTMDHLRSSVGLKGYAQMDPKVEYKREGMRLFETMWGSIGERVTDLIFRMESFNEEFIRSTWVDARARHDDAHEASRASLNADTAAQRAASGSEGTGGEEDERTEPIRKDEPRIGRNSPCPCGSGKKYKSCCMRKMA</sequence>
<keyword evidence="12 15" id="KW-1278">Translocase</keyword>
<dbReference type="Gene3D" id="3.40.50.300">
    <property type="entry name" value="P-loop containing nucleotide triphosphate hydrolases"/>
    <property type="match status" value="2"/>
</dbReference>
<evidence type="ECO:0000256" key="14">
    <source>
        <dbReference type="ARBA" id="ARBA00023136"/>
    </source>
</evidence>
<evidence type="ECO:0000256" key="1">
    <source>
        <dbReference type="ARBA" id="ARBA00001947"/>
    </source>
</evidence>
<dbReference type="CDD" id="cd17928">
    <property type="entry name" value="DEXDc_SecA"/>
    <property type="match status" value="1"/>
</dbReference>
<evidence type="ECO:0000256" key="5">
    <source>
        <dbReference type="ARBA" id="ARBA00022475"/>
    </source>
</evidence>
<feature type="domain" description="Helicase ATP-binding" evidence="18">
    <location>
        <begin position="109"/>
        <end position="256"/>
    </location>
</feature>
<keyword evidence="10 15" id="KW-0067">ATP-binding</keyword>
<comment type="catalytic activity">
    <reaction evidence="15">
        <text>ATP + H2O + cellular proteinSide 1 = ADP + phosphate + cellular proteinSide 2.</text>
        <dbReference type="EC" id="7.4.2.8"/>
    </reaction>
</comment>
<dbReference type="InterPro" id="IPR011130">
    <property type="entry name" value="SecA_preprotein_X-link_dom"/>
</dbReference>
<evidence type="ECO:0000256" key="11">
    <source>
        <dbReference type="ARBA" id="ARBA00022927"/>
    </source>
</evidence>
<dbReference type="InterPro" id="IPR027417">
    <property type="entry name" value="P-loop_NTPase"/>
</dbReference>
<keyword evidence="13 15" id="KW-0811">Translocation</keyword>
<dbReference type="CDD" id="cd18803">
    <property type="entry name" value="SF2_C_secA"/>
    <property type="match status" value="1"/>
</dbReference>
<evidence type="ECO:0000256" key="3">
    <source>
        <dbReference type="ARBA" id="ARBA00007650"/>
    </source>
</evidence>
<evidence type="ECO:0000256" key="2">
    <source>
        <dbReference type="ARBA" id="ARBA00004170"/>
    </source>
</evidence>
<evidence type="ECO:0000256" key="6">
    <source>
        <dbReference type="ARBA" id="ARBA00022490"/>
    </source>
</evidence>
<feature type="coiled-coil region" evidence="16">
    <location>
        <begin position="38"/>
        <end position="68"/>
    </location>
</feature>
<dbReference type="SUPFAM" id="SSF52540">
    <property type="entry name" value="P-loop containing nucleoside triphosphate hydrolases"/>
    <property type="match status" value="2"/>
</dbReference>
<dbReference type="Pfam" id="PF01043">
    <property type="entry name" value="SecA_PP_bind"/>
    <property type="match status" value="1"/>
</dbReference>
<feature type="region of interest" description="Disordered" evidence="17">
    <location>
        <begin position="1173"/>
        <end position="1236"/>
    </location>
</feature>
<evidence type="ECO:0000256" key="13">
    <source>
        <dbReference type="ARBA" id="ARBA00023010"/>
    </source>
</evidence>
<keyword evidence="9" id="KW-0862">Zinc</keyword>
<dbReference type="PROSITE" id="PS51192">
    <property type="entry name" value="HELICASE_ATP_BIND_1"/>
    <property type="match status" value="1"/>
</dbReference>
<keyword evidence="16" id="KW-0175">Coiled coil</keyword>
<protein>
    <recommendedName>
        <fullName evidence="15">Protein translocase subunit SecA</fullName>
        <ecNumber evidence="15">7.4.2.8</ecNumber>
    </recommendedName>
</protein>
<organism evidence="20 21">
    <name type="scientific">Neorhodopirellula lusitana</name>
    <dbReference type="NCBI Taxonomy" id="445327"/>
    <lineage>
        <taxon>Bacteria</taxon>
        <taxon>Pseudomonadati</taxon>
        <taxon>Planctomycetota</taxon>
        <taxon>Planctomycetia</taxon>
        <taxon>Pirellulales</taxon>
        <taxon>Pirellulaceae</taxon>
        <taxon>Neorhodopirellula</taxon>
    </lineage>
</organism>
<dbReference type="InterPro" id="IPR004027">
    <property type="entry name" value="SEC_C_motif"/>
</dbReference>
<dbReference type="Pfam" id="PF21090">
    <property type="entry name" value="P-loop_SecA"/>
    <property type="match status" value="1"/>
</dbReference>
<evidence type="ECO:0000256" key="10">
    <source>
        <dbReference type="ARBA" id="ARBA00022840"/>
    </source>
</evidence>
<feature type="domain" description="SecA family profile" evidence="19">
    <location>
        <begin position="23"/>
        <end position="691"/>
    </location>
</feature>
<keyword evidence="11 15" id="KW-0653">Protein transport</keyword>
<dbReference type="PROSITE" id="PS51196">
    <property type="entry name" value="SECA_MOTOR_DEAD"/>
    <property type="match status" value="1"/>
</dbReference>
<keyword evidence="8 15" id="KW-0547">Nucleotide-binding</keyword>
<dbReference type="PRINTS" id="PR00906">
    <property type="entry name" value="SECA"/>
</dbReference>
<gene>
    <name evidence="15" type="primary">secA</name>
    <name evidence="20" type="ORF">SAMN06265222_104164</name>
</gene>
<dbReference type="InterPro" id="IPR036266">
    <property type="entry name" value="SecA_Wing/Scaffold_sf"/>
</dbReference>
<dbReference type="PANTHER" id="PTHR30612">
    <property type="entry name" value="SECA INNER MEMBRANE COMPONENT OF SEC PROTEIN SECRETION SYSTEM"/>
    <property type="match status" value="1"/>
</dbReference>
<dbReference type="InterPro" id="IPR014001">
    <property type="entry name" value="Helicase_ATP-bd"/>
</dbReference>
<keyword evidence="21" id="KW-1185">Reference proteome</keyword>
<dbReference type="EMBL" id="FXUG01000004">
    <property type="protein sequence ID" value="SMP53858.1"/>
    <property type="molecule type" value="Genomic_DNA"/>
</dbReference>
<dbReference type="InterPro" id="IPR020937">
    <property type="entry name" value="SecA_CS"/>
</dbReference>
<dbReference type="Pfam" id="PF07517">
    <property type="entry name" value="SecA_DEAD"/>
    <property type="match status" value="1"/>
</dbReference>
<keyword evidence="6 15" id="KW-0963">Cytoplasm</keyword>
<evidence type="ECO:0000256" key="15">
    <source>
        <dbReference type="HAMAP-Rule" id="MF_01382"/>
    </source>
</evidence>
<dbReference type="SUPFAM" id="SSF81886">
    <property type="entry name" value="Helical scaffold and wing domains of SecA"/>
    <property type="match status" value="2"/>
</dbReference>
<dbReference type="HAMAP" id="MF_01382">
    <property type="entry name" value="SecA"/>
    <property type="match status" value="1"/>
</dbReference>
<dbReference type="EC" id="7.4.2.8" evidence="15"/>
<comment type="caution">
    <text evidence="20">The sequence shown here is derived from an EMBL/GenBank/DDBJ whole genome shotgun (WGS) entry which is preliminary data.</text>
</comment>
<dbReference type="InterPro" id="IPR036670">
    <property type="entry name" value="SecA_X-link_sf"/>
</dbReference>
<dbReference type="Gene3D" id="3.10.450.50">
    <property type="match status" value="1"/>
</dbReference>
<comment type="subunit">
    <text evidence="15">Monomer and homodimer. Part of the essential Sec protein translocation apparatus which comprises SecA, SecYEG and auxiliary proteins SecDF. Other proteins may also be involved.</text>
</comment>
<dbReference type="InterPro" id="IPR011116">
    <property type="entry name" value="SecA_Wing/Scaffold"/>
</dbReference>
<evidence type="ECO:0000256" key="4">
    <source>
        <dbReference type="ARBA" id="ARBA00022448"/>
    </source>
</evidence>
<comment type="subcellular location">
    <subcellularLocation>
        <location evidence="15">Cell membrane</location>
        <topology evidence="15">Peripheral membrane protein</topology>
        <orientation evidence="15">Cytoplasmic side</orientation>
    </subcellularLocation>
    <subcellularLocation>
        <location evidence="15">Cytoplasm</location>
    </subcellularLocation>
    <subcellularLocation>
        <location evidence="2">Membrane</location>
        <topology evidence="2">Peripheral membrane protein</topology>
    </subcellularLocation>
    <text evidence="15">Distribution is 50-50.</text>
</comment>
<dbReference type="InterPro" id="IPR011115">
    <property type="entry name" value="SecA_DEAD"/>
</dbReference>
<evidence type="ECO:0000256" key="17">
    <source>
        <dbReference type="SAM" id="MobiDB-lite"/>
    </source>
</evidence>
<comment type="function">
    <text evidence="15">Part of the Sec protein translocase complex. Interacts with the SecYEG preprotein conducting channel. Has a central role in coupling the hydrolysis of ATP to the transfer of proteins into and across the cell membrane, serving as an ATP-driven molecular motor driving the stepwise translocation of polypeptide chains across the membrane.</text>
</comment>
<accession>A0ABY1PZW7</accession>
<evidence type="ECO:0000259" key="19">
    <source>
        <dbReference type="PROSITE" id="PS51196"/>
    </source>
</evidence>
<evidence type="ECO:0000256" key="7">
    <source>
        <dbReference type="ARBA" id="ARBA00022723"/>
    </source>
</evidence>
<proteinExistence type="inferred from homology"/>
<evidence type="ECO:0000313" key="20">
    <source>
        <dbReference type="EMBL" id="SMP53858.1"/>
    </source>
</evidence>
<name>A0ABY1PZW7_9BACT</name>
<dbReference type="Gene3D" id="1.10.3060.10">
    <property type="entry name" value="Helical scaffold and wing domains of SecA"/>
    <property type="match status" value="2"/>
</dbReference>
<evidence type="ECO:0000256" key="16">
    <source>
        <dbReference type="SAM" id="Coils"/>
    </source>
</evidence>
<dbReference type="InterPro" id="IPR044722">
    <property type="entry name" value="SecA_SF2_C"/>
</dbReference>
<comment type="similarity">
    <text evidence="3 15">Belongs to the SecA family.</text>
</comment>
<reference evidence="20 21" key="1">
    <citation type="submission" date="2017-05" db="EMBL/GenBank/DDBJ databases">
        <authorList>
            <person name="Varghese N."/>
            <person name="Submissions S."/>
        </authorList>
    </citation>
    <scope>NUCLEOTIDE SEQUENCE [LARGE SCALE GENOMIC DNA]</scope>
    <source>
        <strain evidence="20 21">DSM 25457</strain>
    </source>
</reference>
<evidence type="ECO:0000313" key="21">
    <source>
        <dbReference type="Proteomes" id="UP001158067"/>
    </source>
</evidence>
<keyword evidence="5 15" id="KW-1003">Cell membrane</keyword>
<evidence type="ECO:0000259" key="18">
    <source>
        <dbReference type="PROSITE" id="PS51192"/>
    </source>
</evidence>
<evidence type="ECO:0000256" key="8">
    <source>
        <dbReference type="ARBA" id="ARBA00022741"/>
    </source>
</evidence>
<keyword evidence="14 15" id="KW-0472">Membrane</keyword>
<dbReference type="PROSITE" id="PS01312">
    <property type="entry name" value="SECA"/>
    <property type="match status" value="1"/>
</dbReference>
<keyword evidence="4 15" id="KW-0813">Transport</keyword>
<dbReference type="Gene3D" id="3.90.1440.10">
    <property type="entry name" value="SecA, preprotein cross-linking domain"/>
    <property type="match status" value="1"/>
</dbReference>
<feature type="binding site" evidence="15">
    <location>
        <begin position="125"/>
        <end position="129"/>
    </location>
    <ligand>
        <name>ATP</name>
        <dbReference type="ChEBI" id="CHEBI:30616"/>
    </ligand>
</feature>
<dbReference type="SMART" id="SM00958">
    <property type="entry name" value="SecA_PP_bind"/>
    <property type="match status" value="1"/>
</dbReference>
<dbReference type="RefSeq" id="WP_283432352.1">
    <property type="nucleotide sequence ID" value="NZ_FXUG01000004.1"/>
</dbReference>
<dbReference type="Proteomes" id="UP001158067">
    <property type="component" value="Unassembled WGS sequence"/>
</dbReference>
<comment type="cofactor">
    <cofactor evidence="1">
        <name>Zn(2+)</name>
        <dbReference type="ChEBI" id="CHEBI:29105"/>
    </cofactor>
</comment>
<keyword evidence="7" id="KW-0479">Metal-binding</keyword>